<dbReference type="PANTHER" id="PTHR33021:SF288">
    <property type="entry name" value="OS03G0648500 PROTEIN"/>
    <property type="match status" value="1"/>
</dbReference>
<organism evidence="7">
    <name type="scientific">Fagus sylvatica</name>
    <name type="common">Beechnut</name>
    <dbReference type="NCBI Taxonomy" id="28930"/>
    <lineage>
        <taxon>Eukaryota</taxon>
        <taxon>Viridiplantae</taxon>
        <taxon>Streptophyta</taxon>
        <taxon>Embryophyta</taxon>
        <taxon>Tracheophyta</taxon>
        <taxon>Spermatophyta</taxon>
        <taxon>Magnoliopsida</taxon>
        <taxon>eudicotyledons</taxon>
        <taxon>Gunneridae</taxon>
        <taxon>Pentapetalae</taxon>
        <taxon>rosids</taxon>
        <taxon>fabids</taxon>
        <taxon>Fagales</taxon>
        <taxon>Fagaceae</taxon>
        <taxon>Fagus</taxon>
    </lineage>
</organism>
<evidence type="ECO:0000256" key="2">
    <source>
        <dbReference type="ARBA" id="ARBA00023180"/>
    </source>
</evidence>
<reference evidence="7" key="1">
    <citation type="submission" date="2018-02" db="EMBL/GenBank/DDBJ databases">
        <authorList>
            <person name="Cohen D.B."/>
            <person name="Kent A.D."/>
        </authorList>
    </citation>
    <scope>NUCLEOTIDE SEQUENCE</scope>
</reference>
<keyword evidence="1" id="KW-1015">Disulfide bond</keyword>
<dbReference type="FunFam" id="2.60.40.420:FF:000034">
    <property type="entry name" value="Cupredoxin superfamily protein"/>
    <property type="match status" value="1"/>
</dbReference>
<feature type="transmembrane region" description="Helical" evidence="4">
    <location>
        <begin position="218"/>
        <end position="234"/>
    </location>
</feature>
<dbReference type="Pfam" id="PF02298">
    <property type="entry name" value="Cu_bind_like"/>
    <property type="match status" value="1"/>
</dbReference>
<dbReference type="Gene3D" id="2.60.40.420">
    <property type="entry name" value="Cupredoxins - blue copper proteins"/>
    <property type="match status" value="1"/>
</dbReference>
<dbReference type="PROSITE" id="PS51485">
    <property type="entry name" value="PHYTOCYANIN"/>
    <property type="match status" value="1"/>
</dbReference>
<dbReference type="PANTHER" id="PTHR33021">
    <property type="entry name" value="BLUE COPPER PROTEIN"/>
    <property type="match status" value="1"/>
</dbReference>
<keyword evidence="2" id="KW-0325">Glycoprotein</keyword>
<sequence length="235" mass="25588">MARRGDSFILSSMLVLVVVAALFGCSYGCKSGCPSRCPPAVQYQVGDSVWSIPQFPNYYTNWSSSHFFRTGDSLRFEFERGYNDVIQVSRQEYERCTGCNPYKVLKDGPAIVPLTQKGVFYFISNFSNYCALGLKVSVKVHECSTRSPQTPLPSPSPLPIPPSSPPAQPPVTRNGSNPSVPDISPAPSPYAYSPEAGAPTYKSMASALRRFGTSSPDILFGWAFGLCLVVFTILG</sequence>
<feature type="domain" description="Phytocyanin" evidence="6">
    <location>
        <begin position="41"/>
        <end position="142"/>
    </location>
</feature>
<evidence type="ECO:0000256" key="5">
    <source>
        <dbReference type="SAM" id="SignalP"/>
    </source>
</evidence>
<feature type="chain" id="PRO_5014731384" description="Phytocyanin domain-containing protein" evidence="5">
    <location>
        <begin position="29"/>
        <end position="235"/>
    </location>
</feature>
<evidence type="ECO:0000256" key="1">
    <source>
        <dbReference type="ARBA" id="ARBA00023157"/>
    </source>
</evidence>
<keyword evidence="4" id="KW-0472">Membrane</keyword>
<feature type="region of interest" description="Disordered" evidence="3">
    <location>
        <begin position="146"/>
        <end position="186"/>
    </location>
</feature>
<dbReference type="EMBL" id="OIVN01002569">
    <property type="protein sequence ID" value="SPD04767.1"/>
    <property type="molecule type" value="Genomic_DNA"/>
</dbReference>
<feature type="signal peptide" evidence="5">
    <location>
        <begin position="1"/>
        <end position="28"/>
    </location>
</feature>
<keyword evidence="4" id="KW-0812">Transmembrane</keyword>
<proteinExistence type="predicted"/>
<dbReference type="InterPro" id="IPR008972">
    <property type="entry name" value="Cupredoxin"/>
</dbReference>
<accession>A0A2N9GQP3</accession>
<gene>
    <name evidence="7" type="ORF">FSB_LOCUS32649</name>
</gene>
<feature type="compositionally biased region" description="Pro residues" evidence="3">
    <location>
        <begin position="150"/>
        <end position="169"/>
    </location>
</feature>
<keyword evidence="5" id="KW-0732">Signal</keyword>
<dbReference type="GO" id="GO:0005886">
    <property type="term" value="C:plasma membrane"/>
    <property type="evidence" value="ECO:0007669"/>
    <property type="project" value="TreeGrafter"/>
</dbReference>
<name>A0A2N9GQP3_FAGSY</name>
<evidence type="ECO:0000256" key="3">
    <source>
        <dbReference type="SAM" id="MobiDB-lite"/>
    </source>
</evidence>
<evidence type="ECO:0000313" key="7">
    <source>
        <dbReference type="EMBL" id="SPD04767.1"/>
    </source>
</evidence>
<dbReference type="InterPro" id="IPR003245">
    <property type="entry name" value="Phytocyanin_dom"/>
</dbReference>
<evidence type="ECO:0000256" key="4">
    <source>
        <dbReference type="SAM" id="Phobius"/>
    </source>
</evidence>
<dbReference type="SUPFAM" id="SSF49503">
    <property type="entry name" value="Cupredoxins"/>
    <property type="match status" value="1"/>
</dbReference>
<evidence type="ECO:0000259" key="6">
    <source>
        <dbReference type="PROSITE" id="PS51485"/>
    </source>
</evidence>
<dbReference type="AlphaFoldDB" id="A0A2N9GQP3"/>
<keyword evidence="4" id="KW-1133">Transmembrane helix</keyword>
<dbReference type="GO" id="GO:0009055">
    <property type="term" value="F:electron transfer activity"/>
    <property type="evidence" value="ECO:0007669"/>
    <property type="project" value="InterPro"/>
</dbReference>
<dbReference type="PROSITE" id="PS51257">
    <property type="entry name" value="PROKAR_LIPOPROTEIN"/>
    <property type="match status" value="1"/>
</dbReference>
<dbReference type="InterPro" id="IPR039391">
    <property type="entry name" value="Phytocyanin-like"/>
</dbReference>
<protein>
    <recommendedName>
        <fullName evidence="6">Phytocyanin domain-containing protein</fullName>
    </recommendedName>
</protein>